<keyword evidence="5" id="KW-0472">Membrane</keyword>
<name>A0ABN1QX13_9ACTN</name>
<organism evidence="7 8">
    <name type="scientific">Actinocorallia libanotica</name>
    <dbReference type="NCBI Taxonomy" id="46162"/>
    <lineage>
        <taxon>Bacteria</taxon>
        <taxon>Bacillati</taxon>
        <taxon>Actinomycetota</taxon>
        <taxon>Actinomycetes</taxon>
        <taxon>Streptosporangiales</taxon>
        <taxon>Thermomonosporaceae</taxon>
        <taxon>Actinocorallia</taxon>
    </lineage>
</organism>
<keyword evidence="5" id="KW-0812">Transmembrane</keyword>
<dbReference type="PRINTS" id="PR00455">
    <property type="entry name" value="HTHTETR"/>
</dbReference>
<dbReference type="InterPro" id="IPR001647">
    <property type="entry name" value="HTH_TetR"/>
</dbReference>
<keyword evidence="2 4" id="KW-0238">DNA-binding</keyword>
<dbReference type="PANTHER" id="PTHR30055:SF243">
    <property type="entry name" value="HTH-TYPE TRANSCRIPTIONAL REGULATOR RV1816"/>
    <property type="match status" value="1"/>
</dbReference>
<evidence type="ECO:0000256" key="2">
    <source>
        <dbReference type="ARBA" id="ARBA00023125"/>
    </source>
</evidence>
<evidence type="ECO:0000259" key="6">
    <source>
        <dbReference type="PROSITE" id="PS50977"/>
    </source>
</evidence>
<evidence type="ECO:0000256" key="4">
    <source>
        <dbReference type="PROSITE-ProRule" id="PRU00335"/>
    </source>
</evidence>
<dbReference type="InterPro" id="IPR009057">
    <property type="entry name" value="Homeodomain-like_sf"/>
</dbReference>
<dbReference type="PROSITE" id="PS50977">
    <property type="entry name" value="HTH_TETR_2"/>
    <property type="match status" value="1"/>
</dbReference>
<dbReference type="EMBL" id="BAAAHH010000007">
    <property type="protein sequence ID" value="GAA0948209.1"/>
    <property type="molecule type" value="Genomic_DNA"/>
</dbReference>
<sequence>MSGARRERQRAATIAEISRTARRLLVEDGIEAVTLRAIAREMGMTAPALYRYFANRDELLRHLAGDLYGDLTDFLAARLEEVAGDGIEARFRAAGHGFRRWSLNHPREYGMIFGTPLPPPGAPGAPGEDGAHVHDHADECGARFGMFFMALFTELWAQRPFPVPADEEIAPGLRAQLAEYRDHMGIALPLGCILVYLQCWVLLQGAVSLEVFGHVQFALADPEPLFALSLDDIARRLGF</sequence>
<keyword evidence="3" id="KW-0804">Transcription</keyword>
<accession>A0ABN1QX13</accession>
<evidence type="ECO:0000313" key="7">
    <source>
        <dbReference type="EMBL" id="GAA0948209.1"/>
    </source>
</evidence>
<protein>
    <submittedName>
        <fullName evidence="7">TetR/AcrR family transcriptional regulator</fullName>
    </submittedName>
</protein>
<gene>
    <name evidence="7" type="ORF">GCM10009550_24380</name>
</gene>
<dbReference type="RefSeq" id="WP_344239946.1">
    <property type="nucleotide sequence ID" value="NZ_BAAAHH010000007.1"/>
</dbReference>
<dbReference type="InterPro" id="IPR036271">
    <property type="entry name" value="Tet_transcr_reg_TetR-rel_C_sf"/>
</dbReference>
<dbReference type="SUPFAM" id="SSF46689">
    <property type="entry name" value="Homeodomain-like"/>
    <property type="match status" value="1"/>
</dbReference>
<reference evidence="7 8" key="1">
    <citation type="journal article" date="2019" name="Int. J. Syst. Evol. Microbiol.">
        <title>The Global Catalogue of Microorganisms (GCM) 10K type strain sequencing project: providing services to taxonomists for standard genome sequencing and annotation.</title>
        <authorList>
            <consortium name="The Broad Institute Genomics Platform"/>
            <consortium name="The Broad Institute Genome Sequencing Center for Infectious Disease"/>
            <person name="Wu L."/>
            <person name="Ma J."/>
        </authorList>
    </citation>
    <scope>NUCLEOTIDE SEQUENCE [LARGE SCALE GENOMIC DNA]</scope>
    <source>
        <strain evidence="7 8">JCM 10696</strain>
    </source>
</reference>
<dbReference type="Pfam" id="PF00440">
    <property type="entry name" value="TetR_N"/>
    <property type="match status" value="1"/>
</dbReference>
<dbReference type="PANTHER" id="PTHR30055">
    <property type="entry name" value="HTH-TYPE TRANSCRIPTIONAL REGULATOR RUTR"/>
    <property type="match status" value="1"/>
</dbReference>
<keyword evidence="8" id="KW-1185">Reference proteome</keyword>
<feature type="transmembrane region" description="Helical" evidence="5">
    <location>
        <begin position="184"/>
        <end position="203"/>
    </location>
</feature>
<dbReference type="Pfam" id="PF13305">
    <property type="entry name" value="TetR_C_33"/>
    <property type="match status" value="1"/>
</dbReference>
<dbReference type="InterPro" id="IPR050109">
    <property type="entry name" value="HTH-type_TetR-like_transc_reg"/>
</dbReference>
<feature type="DNA-binding region" description="H-T-H motif" evidence="4">
    <location>
        <begin position="34"/>
        <end position="53"/>
    </location>
</feature>
<dbReference type="Gene3D" id="1.10.357.10">
    <property type="entry name" value="Tetracycline Repressor, domain 2"/>
    <property type="match status" value="1"/>
</dbReference>
<evidence type="ECO:0000256" key="1">
    <source>
        <dbReference type="ARBA" id="ARBA00023015"/>
    </source>
</evidence>
<evidence type="ECO:0000313" key="8">
    <source>
        <dbReference type="Proteomes" id="UP001500665"/>
    </source>
</evidence>
<evidence type="ECO:0000256" key="5">
    <source>
        <dbReference type="SAM" id="Phobius"/>
    </source>
</evidence>
<dbReference type="Proteomes" id="UP001500665">
    <property type="component" value="Unassembled WGS sequence"/>
</dbReference>
<feature type="domain" description="HTH tetR-type" evidence="6">
    <location>
        <begin position="11"/>
        <end position="71"/>
    </location>
</feature>
<evidence type="ECO:0000256" key="3">
    <source>
        <dbReference type="ARBA" id="ARBA00023163"/>
    </source>
</evidence>
<keyword evidence="5" id="KW-1133">Transmembrane helix</keyword>
<proteinExistence type="predicted"/>
<dbReference type="InterPro" id="IPR025996">
    <property type="entry name" value="MT1864/Rv1816-like_C"/>
</dbReference>
<comment type="caution">
    <text evidence="7">The sequence shown here is derived from an EMBL/GenBank/DDBJ whole genome shotgun (WGS) entry which is preliminary data.</text>
</comment>
<dbReference type="SUPFAM" id="SSF48498">
    <property type="entry name" value="Tetracyclin repressor-like, C-terminal domain"/>
    <property type="match status" value="1"/>
</dbReference>
<keyword evidence="1" id="KW-0805">Transcription regulation</keyword>